<feature type="compositionally biased region" description="Basic and acidic residues" evidence="7">
    <location>
        <begin position="299"/>
        <end position="316"/>
    </location>
</feature>
<reference evidence="13" key="3">
    <citation type="submission" date="2021-01" db="EMBL/GenBank/DDBJ databases">
        <title>Phytophthora aleatoria, a newly-described species from Pinus radiata is distinct from Phytophthora cactorum isolates based on comparative genomics.</title>
        <authorList>
            <person name="Mcdougal R."/>
            <person name="Panda P."/>
            <person name="Williams N."/>
            <person name="Studholme D.J."/>
        </authorList>
    </citation>
    <scope>NUCLEOTIDE SEQUENCE</scope>
    <source>
        <strain evidence="13">NZFS 3830</strain>
    </source>
</reference>
<dbReference type="EMBL" id="RCMI01000227">
    <property type="protein sequence ID" value="KAG2924316.1"/>
    <property type="molecule type" value="Genomic_DNA"/>
</dbReference>
<evidence type="ECO:0000313" key="12">
    <source>
        <dbReference type="EMBL" id="KAG3215382.1"/>
    </source>
</evidence>
<evidence type="ECO:0000313" key="13">
    <source>
        <dbReference type="EMBL" id="KAG6960426.1"/>
    </source>
</evidence>
<protein>
    <recommendedName>
        <fullName evidence="16">Sds3-like</fullName>
    </recommendedName>
</protein>
<keyword evidence="15" id="KW-1185">Reference proteome</keyword>
<reference evidence="14 15" key="1">
    <citation type="submission" date="2018-01" db="EMBL/GenBank/DDBJ databases">
        <title>Draft genome of the strawberry crown rot pathogen Phytophthora cactorum.</title>
        <authorList>
            <person name="Armitage A.D."/>
            <person name="Lysoe E."/>
            <person name="Nellist C.F."/>
            <person name="Harrison R.J."/>
            <person name="Brurberg M.B."/>
        </authorList>
    </citation>
    <scope>NUCLEOTIDE SEQUENCE [LARGE SCALE GENOMIC DNA]</scope>
    <source>
        <strain evidence="14 15">10300</strain>
    </source>
</reference>
<keyword evidence="4" id="KW-0804">Transcription</keyword>
<dbReference type="OrthoDB" id="75230at2759"/>
<dbReference type="GO" id="GO:0010468">
    <property type="term" value="P:regulation of gene expression"/>
    <property type="evidence" value="ECO:0007669"/>
    <property type="project" value="UniProtKB-ARBA"/>
</dbReference>
<dbReference type="EMBL" id="RCMG01000363">
    <property type="protein sequence ID" value="KAG2855727.1"/>
    <property type="molecule type" value="Genomic_DNA"/>
</dbReference>
<feature type="coiled-coil region" evidence="6">
    <location>
        <begin position="12"/>
        <end position="120"/>
    </location>
</feature>
<evidence type="ECO:0000256" key="7">
    <source>
        <dbReference type="SAM" id="MobiDB-lite"/>
    </source>
</evidence>
<dbReference type="EMBL" id="RCML01000343">
    <property type="protein sequence ID" value="KAG2980086.1"/>
    <property type="molecule type" value="Genomic_DNA"/>
</dbReference>
<comment type="subcellular location">
    <subcellularLocation>
        <location evidence="1">Nucleus</location>
    </subcellularLocation>
</comment>
<keyword evidence="6" id="KW-0175">Coiled coil</keyword>
<evidence type="ECO:0000313" key="8">
    <source>
        <dbReference type="EMBL" id="KAG2855727.1"/>
    </source>
</evidence>
<dbReference type="VEuPathDB" id="FungiDB:PC110_g9015"/>
<evidence type="ECO:0000256" key="2">
    <source>
        <dbReference type="ARBA" id="ARBA00022491"/>
    </source>
</evidence>
<organism evidence="14 15">
    <name type="scientific">Phytophthora cactorum</name>
    <dbReference type="NCBI Taxonomy" id="29920"/>
    <lineage>
        <taxon>Eukaryota</taxon>
        <taxon>Sar</taxon>
        <taxon>Stramenopiles</taxon>
        <taxon>Oomycota</taxon>
        <taxon>Peronosporomycetes</taxon>
        <taxon>Peronosporales</taxon>
        <taxon>Peronosporaceae</taxon>
        <taxon>Phytophthora</taxon>
    </lineage>
</organism>
<accession>A0A329SG73</accession>
<dbReference type="EMBL" id="RCMV01000561">
    <property type="protein sequence ID" value="KAG3215382.1"/>
    <property type="molecule type" value="Genomic_DNA"/>
</dbReference>
<dbReference type="EMBL" id="RCMK01000338">
    <property type="protein sequence ID" value="KAG2935462.1"/>
    <property type="molecule type" value="Genomic_DNA"/>
</dbReference>
<dbReference type="EMBL" id="MJFZ01000193">
    <property type="protein sequence ID" value="RAW34668.1"/>
    <property type="molecule type" value="Genomic_DNA"/>
</dbReference>
<evidence type="ECO:0000256" key="6">
    <source>
        <dbReference type="SAM" id="Coils"/>
    </source>
</evidence>
<evidence type="ECO:0000256" key="1">
    <source>
        <dbReference type="ARBA" id="ARBA00004123"/>
    </source>
</evidence>
<dbReference type="AlphaFoldDB" id="A0A329SG73"/>
<comment type="caution">
    <text evidence="14">The sequence shown here is derived from an EMBL/GenBank/DDBJ whole genome shotgun (WGS) entry which is preliminary data.</text>
</comment>
<evidence type="ECO:0000256" key="4">
    <source>
        <dbReference type="ARBA" id="ARBA00023163"/>
    </source>
</evidence>
<evidence type="ECO:0000313" key="9">
    <source>
        <dbReference type="EMBL" id="KAG2924316.1"/>
    </source>
</evidence>
<dbReference type="Proteomes" id="UP000760860">
    <property type="component" value="Unassembled WGS sequence"/>
</dbReference>
<dbReference type="Proteomes" id="UP000736787">
    <property type="component" value="Unassembled WGS sequence"/>
</dbReference>
<evidence type="ECO:0000313" key="11">
    <source>
        <dbReference type="EMBL" id="KAG2980086.1"/>
    </source>
</evidence>
<evidence type="ECO:0000256" key="5">
    <source>
        <dbReference type="ARBA" id="ARBA00023242"/>
    </source>
</evidence>
<dbReference type="Proteomes" id="UP000251314">
    <property type="component" value="Unassembled WGS sequence"/>
</dbReference>
<dbReference type="GO" id="GO:0005654">
    <property type="term" value="C:nucleoplasm"/>
    <property type="evidence" value="ECO:0007669"/>
    <property type="project" value="UniProtKB-ARBA"/>
</dbReference>
<dbReference type="Proteomes" id="UP000697107">
    <property type="component" value="Unassembled WGS sequence"/>
</dbReference>
<dbReference type="SMART" id="SM01401">
    <property type="entry name" value="Sds3"/>
    <property type="match status" value="1"/>
</dbReference>
<name>A0A329SG73_9STRA</name>
<gene>
    <name evidence="13" type="ORF">JG687_00008238</name>
    <name evidence="14" type="ORF">PC110_g9015</name>
    <name evidence="8" type="ORF">PC113_g12188</name>
    <name evidence="9" type="ORF">PC115_g8673</name>
    <name evidence="10" type="ORF">PC117_g12374</name>
    <name evidence="11" type="ORF">PC118_g11375</name>
    <name evidence="12" type="ORF">PC129_g13732</name>
</gene>
<sequence length="360" mass="41656">MAGAERRELNVRELLELERQIYQESIDRVLQQQDKLNTGVLEDFVRRCRPFEEDRERELQVAQNQLQFSQRDALSLFEFDLQQAEDVFRAQREQLKRKLLEGTRRRRAKIEKRLKALDEKPMPKSNLKVQATEAVVDLTMQTEGRLQPKLLEKQLRRAQKRTRRSFNFRHLSDGVLPTPERIVNDVMEECEKLQRNRELQEAARMAAEAGGSLSVRVDIVEGRQKLRCVMKEDGELVEETFGVGDAVVLMSRLTEEDFHGFVAAITTEEVKLVLVCGTHARVAIARLRSGQCILHKQPKDVVSKDKREDDQDEYHAKISPPGVATSLDELLRDPPDARRRAAAVLNRLKRKTTIDIRRGF</sequence>
<dbReference type="InterPro" id="IPR013907">
    <property type="entry name" value="Sds3"/>
</dbReference>
<dbReference type="Proteomes" id="UP000688947">
    <property type="component" value="Unassembled WGS sequence"/>
</dbReference>
<keyword evidence="2" id="KW-0678">Repressor</keyword>
<dbReference type="Proteomes" id="UP000774804">
    <property type="component" value="Unassembled WGS sequence"/>
</dbReference>
<reference evidence="8" key="2">
    <citation type="submission" date="2018-10" db="EMBL/GenBank/DDBJ databases">
        <title>Effector identification in a new, highly contiguous assembly of the strawberry crown rot pathogen Phytophthora cactorum.</title>
        <authorList>
            <person name="Armitage A.D."/>
            <person name="Nellist C.F."/>
            <person name="Bates H."/>
            <person name="Vickerstaff R.J."/>
            <person name="Harrison R.J."/>
        </authorList>
    </citation>
    <scope>NUCLEOTIDE SEQUENCE</scope>
    <source>
        <strain evidence="8">15-7</strain>
        <strain evidence="9">4032</strain>
        <strain evidence="10">4040</strain>
        <strain evidence="11">P415</strain>
        <strain evidence="12">P421</strain>
    </source>
</reference>
<dbReference type="EMBL" id="JAENGZ010000388">
    <property type="protein sequence ID" value="KAG6960426.1"/>
    <property type="molecule type" value="Genomic_DNA"/>
</dbReference>
<keyword evidence="5" id="KW-0539">Nucleus</keyword>
<proteinExistence type="predicted"/>
<evidence type="ECO:0008006" key="16">
    <source>
        <dbReference type="Google" id="ProtNLM"/>
    </source>
</evidence>
<evidence type="ECO:0000313" key="15">
    <source>
        <dbReference type="Proteomes" id="UP000251314"/>
    </source>
</evidence>
<evidence type="ECO:0000313" key="10">
    <source>
        <dbReference type="EMBL" id="KAG2935462.1"/>
    </source>
</evidence>
<evidence type="ECO:0000256" key="3">
    <source>
        <dbReference type="ARBA" id="ARBA00023015"/>
    </source>
</evidence>
<feature type="region of interest" description="Disordered" evidence="7">
    <location>
        <begin position="299"/>
        <end position="320"/>
    </location>
</feature>
<dbReference type="Proteomes" id="UP000735874">
    <property type="component" value="Unassembled WGS sequence"/>
</dbReference>
<keyword evidence="3" id="KW-0805">Transcription regulation</keyword>
<evidence type="ECO:0000313" key="14">
    <source>
        <dbReference type="EMBL" id="RAW34668.1"/>
    </source>
</evidence>